<sequence>MTNDDTIQVLTTGGTIDKQYFDSLSEYQITDTIVTRLLEIARVTQPHRVEEMFRKDSNDLSEEDRAALVARIRADEAKRFVITHGTDTMTVTAESLSGIPGKVIILVGAFTPARFAESDAVFNLGMAFAAAQTAAPGVYIAMNGTISNAAEVVKDRAKGAFVRRDAQ</sequence>
<organism evidence="2 3">
    <name type="scientific">Sphingomonas colocasiae</name>
    <dbReference type="NCBI Taxonomy" id="1848973"/>
    <lineage>
        <taxon>Bacteria</taxon>
        <taxon>Pseudomonadati</taxon>
        <taxon>Pseudomonadota</taxon>
        <taxon>Alphaproteobacteria</taxon>
        <taxon>Sphingomonadales</taxon>
        <taxon>Sphingomonadaceae</taxon>
        <taxon>Sphingomonas</taxon>
    </lineage>
</organism>
<evidence type="ECO:0000259" key="1">
    <source>
        <dbReference type="Pfam" id="PF00710"/>
    </source>
</evidence>
<evidence type="ECO:0000313" key="2">
    <source>
        <dbReference type="EMBL" id="MBY8822824.1"/>
    </source>
</evidence>
<accession>A0ABS7PS48</accession>
<dbReference type="SUPFAM" id="SSF53774">
    <property type="entry name" value="Glutaminase/Asparaginase"/>
    <property type="match status" value="1"/>
</dbReference>
<dbReference type="PANTHER" id="PTHR11707">
    <property type="entry name" value="L-ASPARAGINASE"/>
    <property type="match status" value="1"/>
</dbReference>
<keyword evidence="3" id="KW-1185">Reference proteome</keyword>
<dbReference type="InterPro" id="IPR027474">
    <property type="entry name" value="L-asparaginase_N"/>
</dbReference>
<gene>
    <name evidence="2" type="ORF">K7G82_11005</name>
</gene>
<name>A0ABS7PS48_9SPHN</name>
<dbReference type="PROSITE" id="PS51732">
    <property type="entry name" value="ASN_GLN_ASE_3"/>
    <property type="match status" value="1"/>
</dbReference>
<dbReference type="PIRSF" id="PIRSF500176">
    <property type="entry name" value="L_ASNase"/>
    <property type="match status" value="1"/>
</dbReference>
<feature type="domain" description="L-asparaginase N-terminal" evidence="1">
    <location>
        <begin position="7"/>
        <end position="158"/>
    </location>
</feature>
<dbReference type="Gene3D" id="3.40.50.1170">
    <property type="entry name" value="L-asparaginase, N-terminal domain"/>
    <property type="match status" value="1"/>
</dbReference>
<reference evidence="2 3" key="1">
    <citation type="submission" date="2021-08" db="EMBL/GenBank/DDBJ databases">
        <authorList>
            <person name="Tuo L."/>
        </authorList>
    </citation>
    <scope>NUCLEOTIDE SEQUENCE [LARGE SCALE GENOMIC DNA]</scope>
    <source>
        <strain evidence="2 3">JCM 31229</strain>
    </source>
</reference>
<dbReference type="InterPro" id="IPR006034">
    <property type="entry name" value="Asparaginase/glutaminase-like"/>
</dbReference>
<proteinExistence type="predicted"/>
<dbReference type="InterPro" id="IPR037152">
    <property type="entry name" value="L-asparaginase_N_sf"/>
</dbReference>
<comment type="caution">
    <text evidence="2">The sequence shown here is derived from an EMBL/GenBank/DDBJ whole genome shotgun (WGS) entry which is preliminary data.</text>
</comment>
<dbReference type="PANTHER" id="PTHR11707:SF28">
    <property type="entry name" value="60 KDA LYSOPHOSPHOLIPASE"/>
    <property type="match status" value="1"/>
</dbReference>
<dbReference type="InterPro" id="IPR036152">
    <property type="entry name" value="Asp/glu_Ase-like_sf"/>
</dbReference>
<dbReference type="EMBL" id="JAINVV010000004">
    <property type="protein sequence ID" value="MBY8822824.1"/>
    <property type="molecule type" value="Genomic_DNA"/>
</dbReference>
<dbReference type="PRINTS" id="PR00139">
    <property type="entry name" value="ASNGLNASE"/>
</dbReference>
<evidence type="ECO:0000313" key="3">
    <source>
        <dbReference type="Proteomes" id="UP000706039"/>
    </source>
</evidence>
<dbReference type="PIRSF" id="PIRSF001220">
    <property type="entry name" value="L-ASNase_gatD"/>
    <property type="match status" value="1"/>
</dbReference>
<dbReference type="Proteomes" id="UP000706039">
    <property type="component" value="Unassembled WGS sequence"/>
</dbReference>
<dbReference type="Pfam" id="PF00710">
    <property type="entry name" value="Asparaginase"/>
    <property type="match status" value="1"/>
</dbReference>
<dbReference type="RefSeq" id="WP_222989875.1">
    <property type="nucleotide sequence ID" value="NZ_JAINVV010000004.1"/>
</dbReference>
<protein>
    <submittedName>
        <fullName evidence="2">Asparaginase</fullName>
    </submittedName>
</protein>